<sequence>MWFVAAIAVTSLLAGILVSRLVVSPAQAAADAKAPDAGLITVPVESRVIANDVTLRGDVKYDDAVQVRLETGELGKAVVTGKVPAVGTELGPAAVALEVTGRPVVVLPGDLPAYRTLRVGVSGPDVLQLKAALVAVGINPGAADSDVYDAATATAVDRLYAAVGYPSPASDDEARAGIESATQGVRDAETSLDAARTALSAATGGATEVEKLEADNAVRLAERTLATARAEGGDVATAEDALRLERVKRAALDEPRDAAAEEAVVGAAQRQLREAEKALGEARTAALTALPVGEVLFLPSLPRRVDEVLVERGGTVEGPVMTVSGATLVVEASARASDAALLAPGAVATFVLPDDSEATATVTSVEARAAGGGSGEDTSADKEKGGRFAVLLAPGALTPEQVTLLQGSNVRLTIPVSSTSGEVLAVPLAALTAGPGGELRVEVLRTGAGTGTDGDRATDLVPVKTGLSAGGFVEIVSSEEPLEAGDKVVVGT</sequence>
<dbReference type="Gene3D" id="1.10.101.10">
    <property type="entry name" value="PGBD-like superfamily/PGBD"/>
    <property type="match status" value="1"/>
</dbReference>
<comment type="caution">
    <text evidence="3">The sequence shown here is derived from an EMBL/GenBank/DDBJ whole genome shotgun (WGS) entry which is preliminary data.</text>
</comment>
<gene>
    <name evidence="3" type="ORF">H9623_04110</name>
</gene>
<evidence type="ECO:0000313" key="4">
    <source>
        <dbReference type="Proteomes" id="UP000822993"/>
    </source>
</evidence>
<name>A0A9D5UF89_9CELL</name>
<evidence type="ECO:0008006" key="5">
    <source>
        <dbReference type="Google" id="ProtNLM"/>
    </source>
</evidence>
<keyword evidence="2" id="KW-0732">Signal</keyword>
<evidence type="ECO:0000313" key="3">
    <source>
        <dbReference type="EMBL" id="MBE7699492.1"/>
    </source>
</evidence>
<evidence type="ECO:0000256" key="2">
    <source>
        <dbReference type="SAM" id="SignalP"/>
    </source>
</evidence>
<keyword evidence="4" id="KW-1185">Reference proteome</keyword>
<dbReference type="InterPro" id="IPR036366">
    <property type="entry name" value="PGBDSf"/>
</dbReference>
<proteinExistence type="predicted"/>
<dbReference type="EMBL" id="JACSPN010000003">
    <property type="protein sequence ID" value="MBE7699492.1"/>
    <property type="molecule type" value="Genomic_DNA"/>
</dbReference>
<feature type="chain" id="PRO_5039110211" description="Peptidoglycan binding domain-containing protein" evidence="2">
    <location>
        <begin position="29"/>
        <end position="492"/>
    </location>
</feature>
<feature type="coiled-coil region" evidence="1">
    <location>
        <begin position="258"/>
        <end position="285"/>
    </location>
</feature>
<dbReference type="Gene3D" id="2.40.420.20">
    <property type="match status" value="1"/>
</dbReference>
<accession>A0A9D5UF89</accession>
<reference evidence="3 4" key="1">
    <citation type="submission" date="2020-08" db="EMBL/GenBank/DDBJ databases">
        <title>A Genomic Blueprint of the Chicken Gut Microbiome.</title>
        <authorList>
            <person name="Gilroy R."/>
            <person name="Ravi A."/>
            <person name="Getino M."/>
            <person name="Pursley I."/>
            <person name="Horton D.L."/>
            <person name="Alikhan N.-F."/>
            <person name="Baker D."/>
            <person name="Gharbi K."/>
            <person name="Hall N."/>
            <person name="Watson M."/>
            <person name="Adriaenssens E.M."/>
            <person name="Foster-Nyarko E."/>
            <person name="Jarju S."/>
            <person name="Secka A."/>
            <person name="Antonio M."/>
            <person name="Oren A."/>
            <person name="Chaudhuri R."/>
            <person name="La Ragione R.M."/>
            <person name="Hildebrand F."/>
            <person name="Pallen M.J."/>
        </authorList>
    </citation>
    <scope>NUCLEOTIDE SEQUENCE [LARGE SCALE GENOMIC DNA]</scope>
    <source>
        <strain evidence="3 4">Sa1BUA8</strain>
    </source>
</reference>
<evidence type="ECO:0000256" key="1">
    <source>
        <dbReference type="SAM" id="Coils"/>
    </source>
</evidence>
<feature type="signal peptide" evidence="2">
    <location>
        <begin position="1"/>
        <end position="28"/>
    </location>
</feature>
<dbReference type="InterPro" id="IPR036365">
    <property type="entry name" value="PGBD-like_sf"/>
</dbReference>
<protein>
    <recommendedName>
        <fullName evidence="5">Peptidoglycan binding domain-containing protein</fullName>
    </recommendedName>
</protein>
<dbReference type="AlphaFoldDB" id="A0A9D5UF89"/>
<keyword evidence="1" id="KW-0175">Coiled coil</keyword>
<dbReference type="SUPFAM" id="SSF47090">
    <property type="entry name" value="PGBD-like"/>
    <property type="match status" value="1"/>
</dbReference>
<organism evidence="3 4">
    <name type="scientific">Oerskovia douganii</name>
    <dbReference type="NCBI Taxonomy" id="2762210"/>
    <lineage>
        <taxon>Bacteria</taxon>
        <taxon>Bacillati</taxon>
        <taxon>Actinomycetota</taxon>
        <taxon>Actinomycetes</taxon>
        <taxon>Micrococcales</taxon>
        <taxon>Cellulomonadaceae</taxon>
        <taxon>Oerskovia</taxon>
    </lineage>
</organism>
<dbReference type="Proteomes" id="UP000822993">
    <property type="component" value="Unassembled WGS sequence"/>
</dbReference>